<keyword evidence="1" id="KW-1133">Transmembrane helix</keyword>
<organism evidence="2 3">
    <name type="scientific">Penicilliopsis zonata CBS 506.65</name>
    <dbReference type="NCBI Taxonomy" id="1073090"/>
    <lineage>
        <taxon>Eukaryota</taxon>
        <taxon>Fungi</taxon>
        <taxon>Dikarya</taxon>
        <taxon>Ascomycota</taxon>
        <taxon>Pezizomycotina</taxon>
        <taxon>Eurotiomycetes</taxon>
        <taxon>Eurotiomycetidae</taxon>
        <taxon>Eurotiales</taxon>
        <taxon>Aspergillaceae</taxon>
        <taxon>Penicilliopsis</taxon>
    </lineage>
</organism>
<evidence type="ECO:0000313" key="2">
    <source>
        <dbReference type="EMBL" id="OJJ43301.1"/>
    </source>
</evidence>
<dbReference type="Proteomes" id="UP000184188">
    <property type="component" value="Unassembled WGS sequence"/>
</dbReference>
<gene>
    <name evidence="2" type="ORF">ASPZODRAFT_136521</name>
</gene>
<dbReference type="EMBL" id="KV878353">
    <property type="protein sequence ID" value="OJJ43301.1"/>
    <property type="molecule type" value="Genomic_DNA"/>
</dbReference>
<keyword evidence="3" id="KW-1185">Reference proteome</keyword>
<keyword evidence="1" id="KW-0812">Transmembrane</keyword>
<sequence>MPARPELYALITWYFLNEFKQSKHSVTSCLHETAYLILPALVFLLLISSLLGNQTS</sequence>
<name>A0A1L9S822_9EURO</name>
<dbReference type="AlphaFoldDB" id="A0A1L9S822"/>
<dbReference type="GeneID" id="34610543"/>
<keyword evidence="1" id="KW-0472">Membrane</keyword>
<accession>A0A1L9S822</accession>
<feature type="transmembrane region" description="Helical" evidence="1">
    <location>
        <begin position="33"/>
        <end position="52"/>
    </location>
</feature>
<evidence type="ECO:0000313" key="3">
    <source>
        <dbReference type="Proteomes" id="UP000184188"/>
    </source>
</evidence>
<protein>
    <submittedName>
        <fullName evidence="2">Uncharacterized protein</fullName>
    </submittedName>
</protein>
<dbReference type="VEuPathDB" id="FungiDB:ASPZODRAFT_136521"/>
<dbReference type="RefSeq" id="XP_022577811.1">
    <property type="nucleotide sequence ID" value="XM_022724078.1"/>
</dbReference>
<reference evidence="3" key="1">
    <citation type="journal article" date="2017" name="Genome Biol.">
        <title>Comparative genomics reveals high biological diversity and specific adaptations in the industrially and medically important fungal genus Aspergillus.</title>
        <authorList>
            <person name="de Vries R.P."/>
            <person name="Riley R."/>
            <person name="Wiebenga A."/>
            <person name="Aguilar-Osorio G."/>
            <person name="Amillis S."/>
            <person name="Uchima C.A."/>
            <person name="Anderluh G."/>
            <person name="Asadollahi M."/>
            <person name="Askin M."/>
            <person name="Barry K."/>
            <person name="Battaglia E."/>
            <person name="Bayram O."/>
            <person name="Benocci T."/>
            <person name="Braus-Stromeyer S.A."/>
            <person name="Caldana C."/>
            <person name="Canovas D."/>
            <person name="Cerqueira G.C."/>
            <person name="Chen F."/>
            <person name="Chen W."/>
            <person name="Choi C."/>
            <person name="Clum A."/>
            <person name="Dos Santos R.A."/>
            <person name="Damasio A.R."/>
            <person name="Diallinas G."/>
            <person name="Emri T."/>
            <person name="Fekete E."/>
            <person name="Flipphi M."/>
            <person name="Freyberg S."/>
            <person name="Gallo A."/>
            <person name="Gournas C."/>
            <person name="Habgood R."/>
            <person name="Hainaut M."/>
            <person name="Harispe M.L."/>
            <person name="Henrissat B."/>
            <person name="Hilden K.S."/>
            <person name="Hope R."/>
            <person name="Hossain A."/>
            <person name="Karabika E."/>
            <person name="Karaffa L."/>
            <person name="Karanyi Z."/>
            <person name="Krasevec N."/>
            <person name="Kuo A."/>
            <person name="Kusch H."/>
            <person name="LaButti K."/>
            <person name="Lagendijk E.L."/>
            <person name="Lapidus A."/>
            <person name="Levasseur A."/>
            <person name="Lindquist E."/>
            <person name="Lipzen A."/>
            <person name="Logrieco A.F."/>
            <person name="MacCabe A."/>
            <person name="Maekelae M.R."/>
            <person name="Malavazi I."/>
            <person name="Melin P."/>
            <person name="Meyer V."/>
            <person name="Mielnichuk N."/>
            <person name="Miskei M."/>
            <person name="Molnar A.P."/>
            <person name="Mule G."/>
            <person name="Ngan C.Y."/>
            <person name="Orejas M."/>
            <person name="Orosz E."/>
            <person name="Ouedraogo J.P."/>
            <person name="Overkamp K.M."/>
            <person name="Park H.-S."/>
            <person name="Perrone G."/>
            <person name="Piumi F."/>
            <person name="Punt P.J."/>
            <person name="Ram A.F."/>
            <person name="Ramon A."/>
            <person name="Rauscher S."/>
            <person name="Record E."/>
            <person name="Riano-Pachon D.M."/>
            <person name="Robert V."/>
            <person name="Roehrig J."/>
            <person name="Ruller R."/>
            <person name="Salamov A."/>
            <person name="Salih N.S."/>
            <person name="Samson R.A."/>
            <person name="Sandor E."/>
            <person name="Sanguinetti M."/>
            <person name="Schuetze T."/>
            <person name="Sepcic K."/>
            <person name="Shelest E."/>
            <person name="Sherlock G."/>
            <person name="Sophianopoulou V."/>
            <person name="Squina F.M."/>
            <person name="Sun H."/>
            <person name="Susca A."/>
            <person name="Todd R.B."/>
            <person name="Tsang A."/>
            <person name="Unkles S.E."/>
            <person name="van de Wiele N."/>
            <person name="van Rossen-Uffink D."/>
            <person name="Oliveira J.V."/>
            <person name="Vesth T.C."/>
            <person name="Visser J."/>
            <person name="Yu J.-H."/>
            <person name="Zhou M."/>
            <person name="Andersen M.R."/>
            <person name="Archer D.B."/>
            <person name="Baker S.E."/>
            <person name="Benoit I."/>
            <person name="Brakhage A.A."/>
            <person name="Braus G.H."/>
            <person name="Fischer R."/>
            <person name="Frisvad J.C."/>
            <person name="Goldman G.H."/>
            <person name="Houbraken J."/>
            <person name="Oakley B."/>
            <person name="Pocsi I."/>
            <person name="Scazzocchio C."/>
            <person name="Seiboth B."/>
            <person name="vanKuyk P.A."/>
            <person name="Wortman J."/>
            <person name="Dyer P.S."/>
            <person name="Grigoriev I.V."/>
        </authorList>
    </citation>
    <scope>NUCLEOTIDE SEQUENCE [LARGE SCALE GENOMIC DNA]</scope>
    <source>
        <strain evidence="3">CBS 506.65</strain>
    </source>
</reference>
<proteinExistence type="predicted"/>
<evidence type="ECO:0000256" key="1">
    <source>
        <dbReference type="SAM" id="Phobius"/>
    </source>
</evidence>